<reference evidence="4" key="1">
    <citation type="journal article" date="2019" name="Int. J. Syst. Evol. Microbiol.">
        <title>The Global Catalogue of Microorganisms (GCM) 10K type strain sequencing project: providing services to taxonomists for standard genome sequencing and annotation.</title>
        <authorList>
            <consortium name="The Broad Institute Genomics Platform"/>
            <consortium name="The Broad Institute Genome Sequencing Center for Infectious Disease"/>
            <person name="Wu L."/>
            <person name="Ma J."/>
        </authorList>
    </citation>
    <scope>NUCLEOTIDE SEQUENCE [LARGE SCALE GENOMIC DNA]</scope>
    <source>
        <strain evidence="4">JCM 31921</strain>
    </source>
</reference>
<evidence type="ECO:0000313" key="4">
    <source>
        <dbReference type="Proteomes" id="UP001501410"/>
    </source>
</evidence>
<feature type="domain" description="HMA" evidence="2">
    <location>
        <begin position="22"/>
        <end position="89"/>
    </location>
</feature>
<dbReference type="InterPro" id="IPR036163">
    <property type="entry name" value="HMA_dom_sf"/>
</dbReference>
<keyword evidence="1" id="KW-0732">Signal</keyword>
<dbReference type="CDD" id="cd00371">
    <property type="entry name" value="HMA"/>
    <property type="match status" value="1"/>
</dbReference>
<protein>
    <recommendedName>
        <fullName evidence="2">HMA domain-containing protein</fullName>
    </recommendedName>
</protein>
<evidence type="ECO:0000256" key="1">
    <source>
        <dbReference type="SAM" id="SignalP"/>
    </source>
</evidence>
<organism evidence="3 4">
    <name type="scientific">Rurimicrobium arvi</name>
    <dbReference type="NCBI Taxonomy" id="2049916"/>
    <lineage>
        <taxon>Bacteria</taxon>
        <taxon>Pseudomonadati</taxon>
        <taxon>Bacteroidota</taxon>
        <taxon>Chitinophagia</taxon>
        <taxon>Chitinophagales</taxon>
        <taxon>Chitinophagaceae</taxon>
        <taxon>Rurimicrobium</taxon>
    </lineage>
</organism>
<evidence type="ECO:0000313" key="3">
    <source>
        <dbReference type="EMBL" id="GAA4450114.1"/>
    </source>
</evidence>
<comment type="caution">
    <text evidence="3">The sequence shown here is derived from an EMBL/GenBank/DDBJ whole genome shotgun (WGS) entry which is preliminary data.</text>
</comment>
<dbReference type="Gene3D" id="3.30.70.100">
    <property type="match status" value="1"/>
</dbReference>
<dbReference type="InterPro" id="IPR006121">
    <property type="entry name" value="HMA_dom"/>
</dbReference>
<evidence type="ECO:0000259" key="2">
    <source>
        <dbReference type="PROSITE" id="PS50846"/>
    </source>
</evidence>
<dbReference type="Proteomes" id="UP001501410">
    <property type="component" value="Unassembled WGS sequence"/>
</dbReference>
<dbReference type="Pfam" id="PF00403">
    <property type="entry name" value="HMA"/>
    <property type="match status" value="1"/>
</dbReference>
<dbReference type="PROSITE" id="PS50846">
    <property type="entry name" value="HMA_2"/>
    <property type="match status" value="1"/>
</dbReference>
<accession>A0ABP8MIP8</accession>
<dbReference type="RefSeq" id="WP_344822446.1">
    <property type="nucleotide sequence ID" value="NZ_BAABEZ010000002.1"/>
</dbReference>
<sequence length="165" mass="17825">MKKLIIAILLCFGTSGAFAQITTAKLTAAGLTCSMCSKSIYTALSKVKFIASVDADVESSVFTIHFKEGADINPSRIRKAVEDAGFSVAALWMNANIRQTDIPAAQVYLSQGARYNFVPMGSGAQVGEQSFRIIDKGFVTPDEEAEMKRLSTSVTFPEGGYHVKR</sequence>
<dbReference type="EMBL" id="BAABEZ010000002">
    <property type="protein sequence ID" value="GAA4450114.1"/>
    <property type="molecule type" value="Genomic_DNA"/>
</dbReference>
<name>A0ABP8MIP8_9BACT</name>
<feature type="chain" id="PRO_5046341616" description="HMA domain-containing protein" evidence="1">
    <location>
        <begin position="20"/>
        <end position="165"/>
    </location>
</feature>
<dbReference type="SUPFAM" id="SSF55008">
    <property type="entry name" value="HMA, heavy metal-associated domain"/>
    <property type="match status" value="1"/>
</dbReference>
<gene>
    <name evidence="3" type="ORF">GCM10023092_05500</name>
</gene>
<keyword evidence="4" id="KW-1185">Reference proteome</keyword>
<proteinExistence type="predicted"/>
<feature type="signal peptide" evidence="1">
    <location>
        <begin position="1"/>
        <end position="19"/>
    </location>
</feature>